<proteinExistence type="predicted"/>
<keyword evidence="1" id="KW-0597">Phosphoprotein</keyword>
<feature type="coiled-coil region" evidence="4">
    <location>
        <begin position="227"/>
        <end position="254"/>
    </location>
</feature>
<evidence type="ECO:0000256" key="2">
    <source>
        <dbReference type="ARBA" id="ARBA00022679"/>
    </source>
</evidence>
<evidence type="ECO:0000256" key="3">
    <source>
        <dbReference type="ARBA" id="ARBA00022777"/>
    </source>
</evidence>
<dbReference type="Pfam" id="PF14501">
    <property type="entry name" value="HATPase_c_5"/>
    <property type="match status" value="1"/>
</dbReference>
<feature type="transmembrane region" description="Helical" evidence="5">
    <location>
        <begin position="188"/>
        <end position="207"/>
    </location>
</feature>
<organism evidence="7 8">
    <name type="scientific">Butyribacter intestini</name>
    <dbReference type="NCBI Taxonomy" id="1703332"/>
    <lineage>
        <taxon>Bacteria</taxon>
        <taxon>Bacillati</taxon>
        <taxon>Bacillota</taxon>
        <taxon>Clostridia</taxon>
        <taxon>Lachnospirales</taxon>
        <taxon>Lachnospiraceae</taxon>
        <taxon>Butyribacter</taxon>
    </lineage>
</organism>
<evidence type="ECO:0000313" key="7">
    <source>
        <dbReference type="EMBL" id="KQC84373.1"/>
    </source>
</evidence>
<dbReference type="PANTHER" id="PTHR40448:SF1">
    <property type="entry name" value="TWO-COMPONENT SENSOR HISTIDINE KINASE"/>
    <property type="match status" value="1"/>
</dbReference>
<feature type="transmembrane region" description="Helical" evidence="5">
    <location>
        <begin position="157"/>
        <end position="176"/>
    </location>
</feature>
<dbReference type="InterPro" id="IPR032834">
    <property type="entry name" value="NatK-like_C"/>
</dbReference>
<keyword evidence="3" id="KW-0418">Kinase</keyword>
<evidence type="ECO:0000256" key="4">
    <source>
        <dbReference type="SAM" id="Coils"/>
    </source>
</evidence>
<dbReference type="Proteomes" id="UP000050833">
    <property type="component" value="Unassembled WGS sequence"/>
</dbReference>
<dbReference type="AlphaFoldDB" id="A0AAW3JNN5"/>
<keyword evidence="5" id="KW-1133">Transmembrane helix</keyword>
<dbReference type="EMBL" id="LLKB01000006">
    <property type="protein sequence ID" value="KQC84373.1"/>
    <property type="molecule type" value="Genomic_DNA"/>
</dbReference>
<dbReference type="GO" id="GO:0042802">
    <property type="term" value="F:identical protein binding"/>
    <property type="evidence" value="ECO:0007669"/>
    <property type="project" value="TreeGrafter"/>
</dbReference>
<comment type="caution">
    <text evidence="7">The sequence shown here is derived from an EMBL/GenBank/DDBJ whole genome shotgun (WGS) entry which is preliminary data.</text>
</comment>
<gene>
    <name evidence="7" type="ORF">APZ18_13805</name>
</gene>
<evidence type="ECO:0000256" key="5">
    <source>
        <dbReference type="SAM" id="Phobius"/>
    </source>
</evidence>
<feature type="transmembrane region" description="Helical" evidence="5">
    <location>
        <begin position="117"/>
        <end position="137"/>
    </location>
</feature>
<feature type="transmembrane region" description="Helical" evidence="5">
    <location>
        <begin position="6"/>
        <end position="25"/>
    </location>
</feature>
<dbReference type="SUPFAM" id="SSF55874">
    <property type="entry name" value="ATPase domain of HSP90 chaperone/DNA topoisomerase II/histidine kinase"/>
    <property type="match status" value="1"/>
</dbReference>
<feature type="transmembrane region" description="Helical" evidence="5">
    <location>
        <begin position="60"/>
        <end position="77"/>
    </location>
</feature>
<evidence type="ECO:0000313" key="8">
    <source>
        <dbReference type="Proteomes" id="UP000050833"/>
    </source>
</evidence>
<keyword evidence="4" id="KW-0175">Coiled coil</keyword>
<dbReference type="PANTHER" id="PTHR40448">
    <property type="entry name" value="TWO-COMPONENT SENSOR HISTIDINE KINASE"/>
    <property type="match status" value="1"/>
</dbReference>
<evidence type="ECO:0000256" key="1">
    <source>
        <dbReference type="ARBA" id="ARBA00022553"/>
    </source>
</evidence>
<dbReference type="Gene3D" id="3.30.565.10">
    <property type="entry name" value="Histidine kinase-like ATPase, C-terminal domain"/>
    <property type="match status" value="1"/>
</dbReference>
<protein>
    <recommendedName>
        <fullName evidence="6">Sensor histidine kinase NatK-like C-terminal domain-containing protein</fullName>
    </recommendedName>
</protein>
<dbReference type="GO" id="GO:0000155">
    <property type="term" value="F:phosphorelay sensor kinase activity"/>
    <property type="evidence" value="ECO:0007669"/>
    <property type="project" value="InterPro"/>
</dbReference>
<dbReference type="InterPro" id="IPR016120">
    <property type="entry name" value="Sig_transdc_His_kin_SpoOB"/>
</dbReference>
<name>A0AAW3JNN5_9FIRM</name>
<keyword evidence="5" id="KW-0472">Membrane</keyword>
<feature type="domain" description="Sensor histidine kinase NatK-like C-terminal" evidence="6">
    <location>
        <begin position="329"/>
        <end position="429"/>
    </location>
</feature>
<feature type="transmembrane region" description="Helical" evidence="5">
    <location>
        <begin position="84"/>
        <end position="105"/>
    </location>
</feature>
<sequence>MNVLQSYLIILIEMSCFLIFSSSFYKPEFRFKKWTRVVYVFIMATLVLIVSDVFGQSPILKQILNIVILVTVSMIMEKKKFERAVIVSVLFIFLLLAADIITILIDSNVFKIDTNGSYSINVFVILLSKSVLLLLILIFKKCMSRRWLESVETTDVFFLMIFPIISIACILFTLKIEIAVKFQNEMQFVWIVMVSLIAMNILVIFFMDDLAEKAKLKREKLMFEMDVKKQQEMYESLEENVKQQRSISHEYRNNLLYIGGLLQKKEYDELSDYLKKLSDGNMAGEDVIDTNNSVVNIILNTKYYEAKRAGASFICKINDLAGITMMEGELILVLSNLLNNAIEAVEKCNGRKMIKLKTVIEDEKFIVSVKNTFDGNLRKDGERFLSTKRENNELHGIGIKNVIKVVEKYDGFYLFEPEGDEFSAIVIIPMDF</sequence>
<dbReference type="RefSeq" id="WP_055946001.1">
    <property type="nucleotide sequence ID" value="NZ_JAQDDZ010000012.1"/>
</dbReference>
<evidence type="ECO:0000259" key="6">
    <source>
        <dbReference type="Pfam" id="PF14501"/>
    </source>
</evidence>
<accession>A0AAW3JNN5</accession>
<dbReference type="InterPro" id="IPR036890">
    <property type="entry name" value="HATPase_C_sf"/>
</dbReference>
<keyword evidence="5" id="KW-0812">Transmembrane</keyword>
<keyword evidence="8" id="KW-1185">Reference proteome</keyword>
<feature type="transmembrane region" description="Helical" evidence="5">
    <location>
        <begin position="37"/>
        <end position="54"/>
    </location>
</feature>
<keyword evidence="2" id="KW-0808">Transferase</keyword>
<reference evidence="7 8" key="1">
    <citation type="submission" date="2015-10" db="EMBL/GenBank/DDBJ databases">
        <title>Butyribacter intestini gen. nov., sp. nov., a butyric acid-producing bacterium of the family Lachnospiraceae isolated from the human faeces.</title>
        <authorList>
            <person name="Zou Y."/>
            <person name="Xue W."/>
            <person name="Luo G."/>
            <person name="Lv M."/>
        </authorList>
    </citation>
    <scope>NUCLEOTIDE SEQUENCE [LARGE SCALE GENOMIC DNA]</scope>
    <source>
        <strain evidence="7 8">TF01-11</strain>
    </source>
</reference>
<dbReference type="CDD" id="cd16935">
    <property type="entry name" value="HATPase_AgrC-ComD-like"/>
    <property type="match status" value="1"/>
</dbReference>
<dbReference type="SUPFAM" id="SSF55890">
    <property type="entry name" value="Sporulation response regulatory protein Spo0B"/>
    <property type="match status" value="1"/>
</dbReference>